<dbReference type="InterPro" id="IPR006330">
    <property type="entry name" value="Ado/ade_deaminase"/>
</dbReference>
<dbReference type="GO" id="GO:0046872">
    <property type="term" value="F:metal ion binding"/>
    <property type="evidence" value="ECO:0007669"/>
    <property type="project" value="UniProtKB-KW"/>
</dbReference>
<feature type="domain" description="Adenosine deaminase" evidence="9">
    <location>
        <begin position="14"/>
        <end position="340"/>
    </location>
</feature>
<dbReference type="FunFam" id="3.20.20.140:FF:000033">
    <property type="entry name" value="Adenosine deaminase-like protein"/>
    <property type="match status" value="1"/>
</dbReference>
<accession>A0A1J9RMJ4</accession>
<comment type="catalytic activity">
    <reaction evidence="8">
        <text>N(6)-methyl-AMP + H2O + H(+) = IMP + methylamine</text>
        <dbReference type="Rhea" id="RHEA:16001"/>
        <dbReference type="ChEBI" id="CHEBI:15377"/>
        <dbReference type="ChEBI" id="CHEBI:15378"/>
        <dbReference type="ChEBI" id="CHEBI:58053"/>
        <dbReference type="ChEBI" id="CHEBI:59338"/>
        <dbReference type="ChEBI" id="CHEBI:144842"/>
    </reaction>
    <physiologicalReaction direction="left-to-right" evidence="8">
        <dbReference type="Rhea" id="RHEA:16002"/>
    </physiologicalReaction>
</comment>
<dbReference type="Pfam" id="PF00962">
    <property type="entry name" value="A_deaminase"/>
    <property type="match status" value="1"/>
</dbReference>
<comment type="similarity">
    <text evidence="2">Belongs to the metallo-dependent hydrolases superfamily. Adenosine and AMP deaminases family.</text>
</comment>
<evidence type="ECO:0000256" key="7">
    <source>
        <dbReference type="ARBA" id="ARBA00023080"/>
    </source>
</evidence>
<keyword evidence="6" id="KW-0862">Zinc</keyword>
<dbReference type="PANTHER" id="PTHR11409">
    <property type="entry name" value="ADENOSINE DEAMINASE"/>
    <property type="match status" value="1"/>
</dbReference>
<dbReference type="AlphaFoldDB" id="A0A1J9RMJ4"/>
<reference evidence="10 11" key="1">
    <citation type="submission" date="2016-10" db="EMBL/GenBank/DDBJ databases">
        <title>Proteomics and genomics reveal pathogen-plant mechanisms compatible with a hemibiotrophic lifestyle of Diplodia corticola.</title>
        <authorList>
            <person name="Fernandes I."/>
            <person name="De Jonge R."/>
            <person name="Van De Peer Y."/>
            <person name="Devreese B."/>
            <person name="Alves A."/>
            <person name="Esteves A.C."/>
        </authorList>
    </citation>
    <scope>NUCLEOTIDE SEQUENCE [LARGE SCALE GENOMIC DNA]</scope>
    <source>
        <strain evidence="10 11">CBS 112549</strain>
    </source>
</reference>
<keyword evidence="5" id="KW-0378">Hydrolase</keyword>
<dbReference type="OrthoDB" id="272271at2759"/>
<dbReference type="GO" id="GO:0009117">
    <property type="term" value="P:nucleotide metabolic process"/>
    <property type="evidence" value="ECO:0007669"/>
    <property type="project" value="UniProtKB-KW"/>
</dbReference>
<keyword evidence="7" id="KW-0546">Nucleotide metabolism</keyword>
<evidence type="ECO:0000256" key="8">
    <source>
        <dbReference type="ARBA" id="ARBA00048787"/>
    </source>
</evidence>
<evidence type="ECO:0000256" key="4">
    <source>
        <dbReference type="ARBA" id="ARBA00022723"/>
    </source>
</evidence>
<sequence>MDQTAARRLAKALPKVELHAHLSGSIDRDCLHEIWARRRQADDRFDLQDPLDAIPPGKVDYDLNTFFPLFSSYIYKLCSDVESIKYSTLSVLESFRRDNVVHLELRTTPRAIPDQEITKKQYVETILACIEEHNALPSNTMRTGLILSVDRRNSLAEAEEVVSLALLFKSRGVVGIDLCGDPVKGDVRIFSQVFAGAKAAGMKITVHFAEAAASSTDTELWTLLSWSPDRIGHVIHVKEEIRQKIIEQKIGVELCISCNVHAKMITGSFQDHHFGWWRDSGVGVALSTDDVGVFCSPLSEEYCLAITHFNLTREDVKKLCEGVVDVIFASDEEKNRLRELYSSWDGWN</sequence>
<evidence type="ECO:0000313" key="10">
    <source>
        <dbReference type="EMBL" id="OJD29735.1"/>
    </source>
</evidence>
<dbReference type="RefSeq" id="XP_020125995.1">
    <property type="nucleotide sequence ID" value="XM_020278875.1"/>
</dbReference>
<keyword evidence="11" id="KW-1185">Reference proteome</keyword>
<dbReference type="InterPro" id="IPR032466">
    <property type="entry name" value="Metal_Hydrolase"/>
</dbReference>
<evidence type="ECO:0000256" key="3">
    <source>
        <dbReference type="ARBA" id="ARBA00011245"/>
    </source>
</evidence>
<dbReference type="Proteomes" id="UP000183809">
    <property type="component" value="Unassembled WGS sequence"/>
</dbReference>
<dbReference type="STRING" id="236234.A0A1J9RMJ4"/>
<evidence type="ECO:0000256" key="2">
    <source>
        <dbReference type="ARBA" id="ARBA00006676"/>
    </source>
</evidence>
<dbReference type="Gene3D" id="3.20.20.140">
    <property type="entry name" value="Metal-dependent hydrolases"/>
    <property type="match status" value="1"/>
</dbReference>
<evidence type="ECO:0000256" key="5">
    <source>
        <dbReference type="ARBA" id="ARBA00022801"/>
    </source>
</evidence>
<dbReference type="PANTHER" id="PTHR11409:SF42">
    <property type="entry name" value="ADENOSINE DEAMINASE-LIKE PROTEIN"/>
    <property type="match status" value="1"/>
</dbReference>
<comment type="caution">
    <text evidence="10">The sequence shown here is derived from an EMBL/GenBank/DDBJ whole genome shotgun (WGS) entry which is preliminary data.</text>
</comment>
<evidence type="ECO:0000259" key="9">
    <source>
        <dbReference type="Pfam" id="PF00962"/>
    </source>
</evidence>
<evidence type="ECO:0000256" key="6">
    <source>
        <dbReference type="ARBA" id="ARBA00022833"/>
    </source>
</evidence>
<dbReference type="SUPFAM" id="SSF51556">
    <property type="entry name" value="Metallo-dependent hydrolases"/>
    <property type="match status" value="1"/>
</dbReference>
<organism evidence="10 11">
    <name type="scientific">Diplodia corticola</name>
    <dbReference type="NCBI Taxonomy" id="236234"/>
    <lineage>
        <taxon>Eukaryota</taxon>
        <taxon>Fungi</taxon>
        <taxon>Dikarya</taxon>
        <taxon>Ascomycota</taxon>
        <taxon>Pezizomycotina</taxon>
        <taxon>Dothideomycetes</taxon>
        <taxon>Dothideomycetes incertae sedis</taxon>
        <taxon>Botryosphaeriales</taxon>
        <taxon>Botryosphaeriaceae</taxon>
        <taxon>Diplodia</taxon>
    </lineage>
</organism>
<dbReference type="GO" id="GO:0046103">
    <property type="term" value="P:inosine biosynthetic process"/>
    <property type="evidence" value="ECO:0007669"/>
    <property type="project" value="TreeGrafter"/>
</dbReference>
<dbReference type="CDD" id="cd00443">
    <property type="entry name" value="ADA_AMPD"/>
    <property type="match status" value="1"/>
</dbReference>
<protein>
    <submittedName>
        <fullName evidence="10">Adenosine deaminase</fullName>
    </submittedName>
</protein>
<dbReference type="InterPro" id="IPR001365">
    <property type="entry name" value="A_deaminase_dom"/>
</dbReference>
<comment type="cofactor">
    <cofactor evidence="1">
        <name>Zn(2+)</name>
        <dbReference type="ChEBI" id="CHEBI:29105"/>
    </cofactor>
</comment>
<name>A0A1J9RMJ4_9PEZI</name>
<gene>
    <name evidence="10" type="ORF">BKCO1_7300017</name>
</gene>
<dbReference type="EMBL" id="MNUE01000073">
    <property type="protein sequence ID" value="OJD29735.1"/>
    <property type="molecule type" value="Genomic_DNA"/>
</dbReference>
<keyword evidence="4" id="KW-0479">Metal-binding</keyword>
<proteinExistence type="inferred from homology"/>
<dbReference type="GeneID" id="31019136"/>
<dbReference type="GO" id="GO:0004000">
    <property type="term" value="F:adenosine deaminase activity"/>
    <property type="evidence" value="ECO:0007669"/>
    <property type="project" value="TreeGrafter"/>
</dbReference>
<dbReference type="GO" id="GO:0006154">
    <property type="term" value="P:adenosine catabolic process"/>
    <property type="evidence" value="ECO:0007669"/>
    <property type="project" value="TreeGrafter"/>
</dbReference>
<comment type="subunit">
    <text evidence="3">Monomer.</text>
</comment>
<evidence type="ECO:0000313" key="11">
    <source>
        <dbReference type="Proteomes" id="UP000183809"/>
    </source>
</evidence>
<evidence type="ECO:0000256" key="1">
    <source>
        <dbReference type="ARBA" id="ARBA00001947"/>
    </source>
</evidence>